<dbReference type="PANTHER" id="PTHR21666">
    <property type="entry name" value="PEPTIDASE-RELATED"/>
    <property type="match status" value="1"/>
</dbReference>
<evidence type="ECO:0000259" key="1">
    <source>
        <dbReference type="Pfam" id="PF01551"/>
    </source>
</evidence>
<dbReference type="InterPro" id="IPR050570">
    <property type="entry name" value="Cell_wall_metabolism_enzyme"/>
</dbReference>
<accession>A0A506XYC9</accession>
<dbReference type="AlphaFoldDB" id="A0A506XYC9"/>
<dbReference type="SUPFAM" id="SSF51261">
    <property type="entry name" value="Duplicated hybrid motif"/>
    <property type="match status" value="1"/>
</dbReference>
<dbReference type="Gene3D" id="2.70.70.10">
    <property type="entry name" value="Glucose Permease (Domain IIA)"/>
    <property type="match status" value="1"/>
</dbReference>
<dbReference type="Pfam" id="PF01551">
    <property type="entry name" value="Peptidase_M23"/>
    <property type="match status" value="1"/>
</dbReference>
<dbReference type="InterPro" id="IPR016047">
    <property type="entry name" value="M23ase_b-sheet_dom"/>
</dbReference>
<feature type="domain" description="M23ase beta-sheet core" evidence="1">
    <location>
        <begin position="140"/>
        <end position="240"/>
    </location>
</feature>
<organism evidence="2 3">
    <name type="scientific">Schumannella soli</name>
    <dbReference type="NCBI Taxonomy" id="2590779"/>
    <lineage>
        <taxon>Bacteria</taxon>
        <taxon>Bacillati</taxon>
        <taxon>Actinomycetota</taxon>
        <taxon>Actinomycetes</taxon>
        <taxon>Micrococcales</taxon>
        <taxon>Microbacteriaceae</taxon>
        <taxon>Schumannella</taxon>
    </lineage>
</organism>
<comment type="caution">
    <text evidence="2">The sequence shown here is derived from an EMBL/GenBank/DDBJ whole genome shotgun (WGS) entry which is preliminary data.</text>
</comment>
<gene>
    <name evidence="2" type="ORF">FJ657_13585</name>
</gene>
<keyword evidence="3" id="KW-1185">Reference proteome</keyword>
<dbReference type="Proteomes" id="UP000316252">
    <property type="component" value="Unassembled WGS sequence"/>
</dbReference>
<dbReference type="OrthoDB" id="1099523at2"/>
<reference evidence="2 3" key="1">
    <citation type="submission" date="2019-06" db="EMBL/GenBank/DDBJ databases">
        <authorList>
            <person name="Li F."/>
        </authorList>
    </citation>
    <scope>NUCLEOTIDE SEQUENCE [LARGE SCALE GENOMIC DNA]</scope>
    <source>
        <strain evidence="2 3">10F1D-1</strain>
    </source>
</reference>
<evidence type="ECO:0000313" key="2">
    <source>
        <dbReference type="EMBL" id="TPW74613.1"/>
    </source>
</evidence>
<dbReference type="InterPro" id="IPR011055">
    <property type="entry name" value="Dup_hybrid_motif"/>
</dbReference>
<name>A0A506XYC9_9MICO</name>
<protein>
    <submittedName>
        <fullName evidence="2">M23 family metallopeptidase</fullName>
    </submittedName>
</protein>
<dbReference type="EMBL" id="VHQG01000004">
    <property type="protein sequence ID" value="TPW74613.1"/>
    <property type="molecule type" value="Genomic_DNA"/>
</dbReference>
<dbReference type="PANTHER" id="PTHR21666:SF270">
    <property type="entry name" value="MUREIN HYDROLASE ACTIVATOR ENVC"/>
    <property type="match status" value="1"/>
</dbReference>
<sequence>MSQPRRSAHRAAPAYRRRGAVVATPVPDVRLGGFLRLRRPIVALSAALFSLSLIAVHEAPAAADAVVAADPARQAAARASIAASLPTALQVSGAVSTESTQRDDYGVEQLDQVSWPLDPATKISSYFGPRPAPCAICSSNHHGIDWVPGMGSPIMAIADGVVSESGTGGELGWHVTVKHTFRSGEVVESVYGHMLAGSMNLKKGDVISRGQILGAVGSTGASTGAHLHFGILVGGKAIEPLAWMRAHVNA</sequence>
<dbReference type="CDD" id="cd12797">
    <property type="entry name" value="M23_peptidase"/>
    <property type="match status" value="1"/>
</dbReference>
<dbReference type="RefSeq" id="WP_141164251.1">
    <property type="nucleotide sequence ID" value="NZ_VHQG01000004.1"/>
</dbReference>
<evidence type="ECO:0000313" key="3">
    <source>
        <dbReference type="Proteomes" id="UP000316252"/>
    </source>
</evidence>
<dbReference type="GO" id="GO:0004222">
    <property type="term" value="F:metalloendopeptidase activity"/>
    <property type="evidence" value="ECO:0007669"/>
    <property type="project" value="TreeGrafter"/>
</dbReference>
<proteinExistence type="predicted"/>